<feature type="non-terminal residue" evidence="9">
    <location>
        <position position="261"/>
    </location>
</feature>
<protein>
    <submittedName>
        <fullName evidence="9">Cytochrome P450</fullName>
    </submittedName>
</protein>
<evidence type="ECO:0000313" key="9">
    <source>
        <dbReference type="EMBL" id="KAJ3990909.1"/>
    </source>
</evidence>
<keyword evidence="8" id="KW-0472">Membrane</keyword>
<evidence type="ECO:0000256" key="1">
    <source>
        <dbReference type="ARBA" id="ARBA00001971"/>
    </source>
</evidence>
<evidence type="ECO:0000256" key="7">
    <source>
        <dbReference type="ARBA" id="ARBA00023033"/>
    </source>
</evidence>
<dbReference type="InterPro" id="IPR001128">
    <property type="entry name" value="Cyt_P450"/>
</dbReference>
<dbReference type="PANTHER" id="PTHR46300">
    <property type="entry name" value="P450, PUTATIVE (EUROFUNG)-RELATED-RELATED"/>
    <property type="match status" value="1"/>
</dbReference>
<proteinExistence type="inferred from homology"/>
<comment type="caution">
    <text evidence="9">The sequence shown here is derived from an EMBL/GenBank/DDBJ whole genome shotgun (WGS) entry which is preliminary data.</text>
</comment>
<dbReference type="SUPFAM" id="SSF48264">
    <property type="entry name" value="Cytochrome P450"/>
    <property type="match status" value="1"/>
</dbReference>
<comment type="similarity">
    <text evidence="2">Belongs to the cytochrome P450 family.</text>
</comment>
<dbReference type="Proteomes" id="UP001163828">
    <property type="component" value="Unassembled WGS sequence"/>
</dbReference>
<evidence type="ECO:0000256" key="8">
    <source>
        <dbReference type="SAM" id="Phobius"/>
    </source>
</evidence>
<dbReference type="EMBL" id="MU791335">
    <property type="protein sequence ID" value="KAJ3990909.1"/>
    <property type="molecule type" value="Genomic_DNA"/>
</dbReference>
<evidence type="ECO:0000256" key="3">
    <source>
        <dbReference type="ARBA" id="ARBA00022617"/>
    </source>
</evidence>
<keyword evidence="3" id="KW-0349">Heme</keyword>
<organism evidence="9 10">
    <name type="scientific">Lentinula boryana</name>
    <dbReference type="NCBI Taxonomy" id="40481"/>
    <lineage>
        <taxon>Eukaryota</taxon>
        <taxon>Fungi</taxon>
        <taxon>Dikarya</taxon>
        <taxon>Basidiomycota</taxon>
        <taxon>Agaricomycotina</taxon>
        <taxon>Agaricomycetes</taxon>
        <taxon>Agaricomycetidae</taxon>
        <taxon>Agaricales</taxon>
        <taxon>Marasmiineae</taxon>
        <taxon>Omphalotaceae</taxon>
        <taxon>Lentinula</taxon>
    </lineage>
</organism>
<dbReference type="Gene3D" id="1.10.630.10">
    <property type="entry name" value="Cytochrome P450"/>
    <property type="match status" value="1"/>
</dbReference>
<reference evidence="9" key="1">
    <citation type="submission" date="2022-08" db="EMBL/GenBank/DDBJ databases">
        <authorList>
            <consortium name="DOE Joint Genome Institute"/>
            <person name="Min B."/>
            <person name="Riley R."/>
            <person name="Sierra-Patev S."/>
            <person name="Naranjo-Ortiz M."/>
            <person name="Looney B."/>
            <person name="Konkel Z."/>
            <person name="Slot J.C."/>
            <person name="Sakamoto Y."/>
            <person name="Steenwyk J.L."/>
            <person name="Rokas A."/>
            <person name="Carro J."/>
            <person name="Camarero S."/>
            <person name="Ferreira P."/>
            <person name="Molpeceres G."/>
            <person name="Ruiz-Duenas F.J."/>
            <person name="Serrano A."/>
            <person name="Henrissat B."/>
            <person name="Drula E."/>
            <person name="Hughes K.W."/>
            <person name="Mata J.L."/>
            <person name="Ishikawa N.K."/>
            <person name="Vargas-Isla R."/>
            <person name="Ushijima S."/>
            <person name="Smith C.A."/>
            <person name="Ahrendt S."/>
            <person name="Andreopoulos W."/>
            <person name="He G."/>
            <person name="Labutti K."/>
            <person name="Lipzen A."/>
            <person name="Ng V."/>
            <person name="Sandor L."/>
            <person name="Barry K."/>
            <person name="Martinez A.T."/>
            <person name="Xiao Y."/>
            <person name="Gibbons J.G."/>
            <person name="Terashima K."/>
            <person name="Hibbett D.S."/>
            <person name="Grigoriev I.V."/>
        </authorList>
    </citation>
    <scope>NUCLEOTIDE SEQUENCE</scope>
    <source>
        <strain evidence="9">TFB10827</strain>
    </source>
</reference>
<name>A0ABQ8PWW9_9AGAR</name>
<keyword evidence="4" id="KW-0479">Metal-binding</keyword>
<keyword evidence="6" id="KW-0408">Iron</keyword>
<comment type="cofactor">
    <cofactor evidence="1">
        <name>heme</name>
        <dbReference type="ChEBI" id="CHEBI:30413"/>
    </cofactor>
</comment>
<evidence type="ECO:0000256" key="6">
    <source>
        <dbReference type="ARBA" id="ARBA00023004"/>
    </source>
</evidence>
<gene>
    <name evidence="9" type="ORF">F5050DRAFT_1716515</name>
</gene>
<keyword evidence="8" id="KW-1133">Transmembrane helix</keyword>
<evidence type="ECO:0000256" key="2">
    <source>
        <dbReference type="ARBA" id="ARBA00010617"/>
    </source>
</evidence>
<feature type="transmembrane region" description="Helical" evidence="8">
    <location>
        <begin position="125"/>
        <end position="143"/>
    </location>
</feature>
<dbReference type="PANTHER" id="PTHR46300:SF7">
    <property type="entry name" value="P450, PUTATIVE (EUROFUNG)-RELATED"/>
    <property type="match status" value="1"/>
</dbReference>
<keyword evidence="10" id="KW-1185">Reference proteome</keyword>
<keyword evidence="8" id="KW-0812">Transmembrane</keyword>
<keyword evidence="7" id="KW-0503">Monooxygenase</keyword>
<dbReference type="InterPro" id="IPR036396">
    <property type="entry name" value="Cyt_P450_sf"/>
</dbReference>
<accession>A0ABQ8PWW9</accession>
<evidence type="ECO:0000256" key="4">
    <source>
        <dbReference type="ARBA" id="ARBA00022723"/>
    </source>
</evidence>
<evidence type="ECO:0000256" key="5">
    <source>
        <dbReference type="ARBA" id="ARBA00023002"/>
    </source>
</evidence>
<dbReference type="InterPro" id="IPR050364">
    <property type="entry name" value="Cytochrome_P450_fung"/>
</dbReference>
<dbReference type="Pfam" id="PF00067">
    <property type="entry name" value="p450"/>
    <property type="match status" value="1"/>
</dbReference>
<evidence type="ECO:0000313" key="10">
    <source>
        <dbReference type="Proteomes" id="UP001163828"/>
    </source>
</evidence>
<feature type="transmembrane region" description="Helical" evidence="8">
    <location>
        <begin position="12"/>
        <end position="36"/>
    </location>
</feature>
<sequence length="261" mass="30005">MDHHHHHHNQASSIIPTLDLILVSTLTLGILVSWTYRNRGSRNNLPLPPGPKKLPLLGNSLDMPSSFQWITFSKWADQFNSDILHLKVAGVDYIILNSYEAITDLLDKRSSIYSSRPHVTMLQDLIGYVRYILILILILITCWDRDLLLLPYGEDFKARRRLFHQEFHPTNSIFHRPHEKKALIVFLNRLLETPDEWLAHIRHMTGSVILAVAYGIHAQPQNDPNIVAAEKMINVLNVAGIPGAFLVDVFPILKYIPYWFP</sequence>
<keyword evidence="5" id="KW-0560">Oxidoreductase</keyword>